<gene>
    <name evidence="1" type="ORF">PIB30_000377</name>
</gene>
<sequence length="180" mass="20599">MLLFFEYEAFCTDGANVKIKSLNDCPKDFLMGRRASIVKVRRCAFGWLSSLALPRAITKKEVDEEQYKVYDSKGQIMVGYDKVGFFYLLYFTAVPKSFENMQNSSDDVPVKHFYARVHEAPKRQTHVDYCEQGPPLRGRSIAVTRVVPLSCKICGLADEHAINNQVKADGEYESDSDYWE</sequence>
<evidence type="ECO:0000313" key="2">
    <source>
        <dbReference type="Proteomes" id="UP001341840"/>
    </source>
</evidence>
<dbReference type="EMBL" id="JASCZI010120830">
    <property type="protein sequence ID" value="MED6154875.1"/>
    <property type="molecule type" value="Genomic_DNA"/>
</dbReference>
<evidence type="ECO:0000313" key="1">
    <source>
        <dbReference type="EMBL" id="MED6154875.1"/>
    </source>
</evidence>
<proteinExistence type="predicted"/>
<dbReference type="Proteomes" id="UP001341840">
    <property type="component" value="Unassembled WGS sequence"/>
</dbReference>
<comment type="caution">
    <text evidence="1">The sequence shown here is derived from an EMBL/GenBank/DDBJ whole genome shotgun (WGS) entry which is preliminary data.</text>
</comment>
<accession>A0ABU6U156</accession>
<protein>
    <submittedName>
        <fullName evidence="1">Uncharacterized protein</fullName>
    </submittedName>
</protein>
<keyword evidence="2" id="KW-1185">Reference proteome</keyword>
<organism evidence="1 2">
    <name type="scientific">Stylosanthes scabra</name>
    <dbReference type="NCBI Taxonomy" id="79078"/>
    <lineage>
        <taxon>Eukaryota</taxon>
        <taxon>Viridiplantae</taxon>
        <taxon>Streptophyta</taxon>
        <taxon>Embryophyta</taxon>
        <taxon>Tracheophyta</taxon>
        <taxon>Spermatophyta</taxon>
        <taxon>Magnoliopsida</taxon>
        <taxon>eudicotyledons</taxon>
        <taxon>Gunneridae</taxon>
        <taxon>Pentapetalae</taxon>
        <taxon>rosids</taxon>
        <taxon>fabids</taxon>
        <taxon>Fabales</taxon>
        <taxon>Fabaceae</taxon>
        <taxon>Papilionoideae</taxon>
        <taxon>50 kb inversion clade</taxon>
        <taxon>dalbergioids sensu lato</taxon>
        <taxon>Dalbergieae</taxon>
        <taxon>Pterocarpus clade</taxon>
        <taxon>Stylosanthes</taxon>
    </lineage>
</organism>
<name>A0ABU6U156_9FABA</name>
<reference evidence="1 2" key="1">
    <citation type="journal article" date="2023" name="Plants (Basel)">
        <title>Bridging the Gap: Combining Genomics and Transcriptomics Approaches to Understand Stylosanthes scabra, an Orphan Legume from the Brazilian Caatinga.</title>
        <authorList>
            <person name="Ferreira-Neto J.R.C."/>
            <person name="da Silva M.D."/>
            <person name="Binneck E."/>
            <person name="de Melo N.F."/>
            <person name="da Silva R.H."/>
            <person name="de Melo A.L.T.M."/>
            <person name="Pandolfi V."/>
            <person name="Bustamante F.O."/>
            <person name="Brasileiro-Vidal A.C."/>
            <person name="Benko-Iseppon A.M."/>
        </authorList>
    </citation>
    <scope>NUCLEOTIDE SEQUENCE [LARGE SCALE GENOMIC DNA]</scope>
    <source>
        <tissue evidence="1">Leaves</tissue>
    </source>
</reference>